<dbReference type="EMBL" id="QRWX01000001">
    <property type="protein sequence ID" value="RGT58096.1"/>
    <property type="molecule type" value="Genomic_DNA"/>
</dbReference>
<evidence type="ECO:0000259" key="1">
    <source>
        <dbReference type="Pfam" id="PF13280"/>
    </source>
</evidence>
<dbReference type="PANTHER" id="PTHR34580:SF1">
    <property type="entry name" value="PROTEIN PAFC"/>
    <property type="match status" value="1"/>
</dbReference>
<gene>
    <name evidence="3" type="ORF">DWX20_03380</name>
</gene>
<accession>A0A412PIU2</accession>
<dbReference type="PROSITE" id="PS52050">
    <property type="entry name" value="WYL"/>
    <property type="match status" value="1"/>
</dbReference>
<feature type="domain" description="WYL" evidence="1">
    <location>
        <begin position="134"/>
        <end position="207"/>
    </location>
</feature>
<reference evidence="3 4" key="1">
    <citation type="submission" date="2018-08" db="EMBL/GenBank/DDBJ databases">
        <title>A genome reference for cultivated species of the human gut microbiota.</title>
        <authorList>
            <person name="Zou Y."/>
            <person name="Xue W."/>
            <person name="Luo G."/>
        </authorList>
    </citation>
    <scope>NUCLEOTIDE SEQUENCE [LARGE SCALE GENOMIC DNA]</scope>
    <source>
        <strain evidence="3 4">AF18-46</strain>
    </source>
</reference>
<evidence type="ECO:0000313" key="4">
    <source>
        <dbReference type="Proteomes" id="UP000284731"/>
    </source>
</evidence>
<comment type="caution">
    <text evidence="3">The sequence shown here is derived from an EMBL/GenBank/DDBJ whole genome shotgun (WGS) entry which is preliminary data.</text>
</comment>
<dbReference type="RefSeq" id="WP_118764475.1">
    <property type="nucleotide sequence ID" value="NZ_CABJCF010000001.1"/>
</dbReference>
<dbReference type="PANTHER" id="PTHR34580">
    <property type="match status" value="1"/>
</dbReference>
<organism evidence="3 4">
    <name type="scientific">Solobacterium moorei</name>
    <dbReference type="NCBI Taxonomy" id="102148"/>
    <lineage>
        <taxon>Bacteria</taxon>
        <taxon>Bacillati</taxon>
        <taxon>Bacillota</taxon>
        <taxon>Erysipelotrichia</taxon>
        <taxon>Erysipelotrichales</taxon>
        <taxon>Erysipelotrichaceae</taxon>
        <taxon>Solobacterium</taxon>
    </lineage>
</organism>
<name>A0A412PIU2_9FIRM</name>
<evidence type="ECO:0000259" key="2">
    <source>
        <dbReference type="Pfam" id="PF25583"/>
    </source>
</evidence>
<dbReference type="Pfam" id="PF25583">
    <property type="entry name" value="WCX"/>
    <property type="match status" value="1"/>
</dbReference>
<feature type="domain" description="WCX" evidence="2">
    <location>
        <begin position="235"/>
        <end position="307"/>
    </location>
</feature>
<sequence length="319" mass="37597">MKNTNALPLQILEILYQYPDPEHLISMPELQAILETEGFPSNRRTVYRAIETLREYNHDIRYEFHKFYSGYYLVPYFDEAEHFILSDYLNQLCSLSNKEVTTIQTKLQALASPYHSLKRKSSSRTRSQEILSNIKLILHAIKHSYQISFYYFDYTISKEKKYRKNKKRYILTPYAVTSYEGKYYCILYSEKYRSFTNYRIDKMETVRQIDQPVETISFDLEQHLQTSMKMYAGKAETITIKCTTDMASIILDEFGSHMIISEVKDNSFTVSLKTAITPTLLSWLMLFYDRITVIQPIELKEKLLAIANMVITTYQKGTV</sequence>
<proteinExistence type="predicted"/>
<dbReference type="AlphaFoldDB" id="A0A412PIU2"/>
<dbReference type="Pfam" id="PF13280">
    <property type="entry name" value="WYL"/>
    <property type="match status" value="1"/>
</dbReference>
<dbReference type="InterPro" id="IPR051534">
    <property type="entry name" value="CBASS_pafABC_assoc_protein"/>
</dbReference>
<dbReference type="InterPro" id="IPR026881">
    <property type="entry name" value="WYL_dom"/>
</dbReference>
<dbReference type="Proteomes" id="UP000284731">
    <property type="component" value="Unassembled WGS sequence"/>
</dbReference>
<protein>
    <submittedName>
        <fullName evidence="3">WYL domain-containing protein</fullName>
    </submittedName>
</protein>
<evidence type="ECO:0000313" key="3">
    <source>
        <dbReference type="EMBL" id="RGT58096.1"/>
    </source>
</evidence>
<dbReference type="InterPro" id="IPR057727">
    <property type="entry name" value="WCX_dom"/>
</dbReference>